<feature type="region of interest" description="Disordered" evidence="3">
    <location>
        <begin position="95"/>
        <end position="165"/>
    </location>
</feature>
<keyword evidence="2" id="KW-0539">Nucleus</keyword>
<evidence type="ECO:0000313" key="6">
    <source>
        <dbReference type="Proteomes" id="UP001215598"/>
    </source>
</evidence>
<evidence type="ECO:0000313" key="5">
    <source>
        <dbReference type="EMBL" id="KAJ7714744.1"/>
    </source>
</evidence>
<dbReference type="GO" id="GO:0000981">
    <property type="term" value="F:DNA-binding transcription factor activity, RNA polymerase II-specific"/>
    <property type="evidence" value="ECO:0007669"/>
    <property type="project" value="InterPro"/>
</dbReference>
<protein>
    <recommendedName>
        <fullName evidence="4">Zn(2)-C6 fungal-type domain-containing protein</fullName>
    </recommendedName>
</protein>
<feature type="region of interest" description="Disordered" evidence="3">
    <location>
        <begin position="1"/>
        <end position="30"/>
    </location>
</feature>
<dbReference type="PANTHER" id="PTHR31001">
    <property type="entry name" value="UNCHARACTERIZED TRANSCRIPTIONAL REGULATORY PROTEIN"/>
    <property type="match status" value="1"/>
</dbReference>
<dbReference type="PANTHER" id="PTHR31001:SF81">
    <property type="entry name" value="ZN(II)2CYS6 TRANSCRIPTION FACTOR"/>
    <property type="match status" value="1"/>
</dbReference>
<evidence type="ECO:0000256" key="2">
    <source>
        <dbReference type="ARBA" id="ARBA00023242"/>
    </source>
</evidence>
<comment type="subcellular location">
    <subcellularLocation>
        <location evidence="1">Nucleus</location>
    </subcellularLocation>
</comment>
<gene>
    <name evidence="5" type="ORF">B0H16DRAFT_519952</name>
</gene>
<evidence type="ECO:0000256" key="1">
    <source>
        <dbReference type="ARBA" id="ARBA00004123"/>
    </source>
</evidence>
<name>A0AAD7H9E5_9AGAR</name>
<dbReference type="Proteomes" id="UP001215598">
    <property type="component" value="Unassembled WGS sequence"/>
</dbReference>
<accession>A0AAD7H9E5</accession>
<dbReference type="InterPro" id="IPR036864">
    <property type="entry name" value="Zn2-C6_fun-type_DNA-bd_sf"/>
</dbReference>
<feature type="compositionally biased region" description="Low complexity" evidence="3">
    <location>
        <begin position="110"/>
        <end position="150"/>
    </location>
</feature>
<dbReference type="PROSITE" id="PS50048">
    <property type="entry name" value="ZN2_CY6_FUNGAL_2"/>
    <property type="match status" value="1"/>
</dbReference>
<evidence type="ECO:0000259" key="4">
    <source>
        <dbReference type="PROSITE" id="PS50048"/>
    </source>
</evidence>
<dbReference type="Pfam" id="PF00172">
    <property type="entry name" value="Zn_clus"/>
    <property type="match status" value="1"/>
</dbReference>
<dbReference type="GO" id="GO:0008270">
    <property type="term" value="F:zinc ion binding"/>
    <property type="evidence" value="ECO:0007669"/>
    <property type="project" value="InterPro"/>
</dbReference>
<evidence type="ECO:0000256" key="3">
    <source>
        <dbReference type="SAM" id="MobiDB-lite"/>
    </source>
</evidence>
<dbReference type="PROSITE" id="PS00463">
    <property type="entry name" value="ZN2_CY6_FUNGAL_1"/>
    <property type="match status" value="1"/>
</dbReference>
<dbReference type="InterPro" id="IPR001138">
    <property type="entry name" value="Zn2Cys6_DnaBD"/>
</dbReference>
<organism evidence="5 6">
    <name type="scientific">Mycena metata</name>
    <dbReference type="NCBI Taxonomy" id="1033252"/>
    <lineage>
        <taxon>Eukaryota</taxon>
        <taxon>Fungi</taxon>
        <taxon>Dikarya</taxon>
        <taxon>Basidiomycota</taxon>
        <taxon>Agaricomycotina</taxon>
        <taxon>Agaricomycetes</taxon>
        <taxon>Agaricomycetidae</taxon>
        <taxon>Agaricales</taxon>
        <taxon>Marasmiineae</taxon>
        <taxon>Mycenaceae</taxon>
        <taxon>Mycena</taxon>
    </lineage>
</organism>
<keyword evidence="6" id="KW-1185">Reference proteome</keyword>
<feature type="domain" description="Zn(2)-C6 fungal-type" evidence="4">
    <location>
        <begin position="33"/>
        <end position="64"/>
    </location>
</feature>
<dbReference type="InterPro" id="IPR050613">
    <property type="entry name" value="Sec_Metabolite_Reg"/>
</dbReference>
<dbReference type="EMBL" id="JARKIB010000320">
    <property type="protein sequence ID" value="KAJ7714744.1"/>
    <property type="molecule type" value="Genomic_DNA"/>
</dbReference>
<feature type="region of interest" description="Disordered" evidence="3">
    <location>
        <begin position="264"/>
        <end position="288"/>
    </location>
</feature>
<reference evidence="5" key="1">
    <citation type="submission" date="2023-03" db="EMBL/GenBank/DDBJ databases">
        <title>Massive genome expansion in bonnet fungi (Mycena s.s.) driven by repeated elements and novel gene families across ecological guilds.</title>
        <authorList>
            <consortium name="Lawrence Berkeley National Laboratory"/>
            <person name="Harder C.B."/>
            <person name="Miyauchi S."/>
            <person name="Viragh M."/>
            <person name="Kuo A."/>
            <person name="Thoen E."/>
            <person name="Andreopoulos B."/>
            <person name="Lu D."/>
            <person name="Skrede I."/>
            <person name="Drula E."/>
            <person name="Henrissat B."/>
            <person name="Morin E."/>
            <person name="Kohler A."/>
            <person name="Barry K."/>
            <person name="LaButti K."/>
            <person name="Morin E."/>
            <person name="Salamov A."/>
            <person name="Lipzen A."/>
            <person name="Mereny Z."/>
            <person name="Hegedus B."/>
            <person name="Baldrian P."/>
            <person name="Stursova M."/>
            <person name="Weitz H."/>
            <person name="Taylor A."/>
            <person name="Grigoriev I.V."/>
            <person name="Nagy L.G."/>
            <person name="Martin F."/>
            <person name="Kauserud H."/>
        </authorList>
    </citation>
    <scope>NUCLEOTIDE SEQUENCE</scope>
    <source>
        <strain evidence="5">CBHHK182m</strain>
    </source>
</reference>
<sequence length="310" mass="33493">MSAPVSPRASTKVAAPPGDGDHRKRRRNRTTQSCLNCHTTKRMCDRKRPCTRCTQLGISANCVYEVDEPRRPGKPDESGRLMNRITELEGVIRELKNNKSPSHQYRSPRPSGVLSHSPSPPHSVVGMPPINTGGSSSSSGGHSPSPSLHLTSGFGDSQSLPSFSRPDDPLASLMAAYAGLADHMFVRRGGNCNCLNETACYQVVLELSLRLRRTADVLARSPSHSNNSNCALNSQISELDTFTKNSLLDVPNCDIPLSPSFDRGPAIGSGRTHPRSPPSIFDHHAGSGGVSLEYGPTDNFMSWVPGQRNM</sequence>
<dbReference type="GO" id="GO:0005634">
    <property type="term" value="C:nucleus"/>
    <property type="evidence" value="ECO:0007669"/>
    <property type="project" value="UniProtKB-SubCell"/>
</dbReference>
<dbReference type="CDD" id="cd00067">
    <property type="entry name" value="GAL4"/>
    <property type="match status" value="1"/>
</dbReference>
<dbReference type="SMART" id="SM00066">
    <property type="entry name" value="GAL4"/>
    <property type="match status" value="1"/>
</dbReference>
<comment type="caution">
    <text evidence="5">The sequence shown here is derived from an EMBL/GenBank/DDBJ whole genome shotgun (WGS) entry which is preliminary data.</text>
</comment>
<dbReference type="Gene3D" id="4.10.240.10">
    <property type="entry name" value="Zn(2)-C6 fungal-type DNA-binding domain"/>
    <property type="match status" value="1"/>
</dbReference>
<dbReference type="AlphaFoldDB" id="A0AAD7H9E5"/>
<dbReference type="SUPFAM" id="SSF57701">
    <property type="entry name" value="Zn2/Cys6 DNA-binding domain"/>
    <property type="match status" value="1"/>
</dbReference>
<proteinExistence type="predicted"/>